<dbReference type="PANTHER" id="PTHR13817">
    <property type="entry name" value="TITIN"/>
    <property type="match status" value="1"/>
</dbReference>
<dbReference type="CDD" id="cd00063">
    <property type="entry name" value="FN3"/>
    <property type="match status" value="2"/>
</dbReference>
<name>A0A128A3J4_9ARCH</name>
<dbReference type="InterPro" id="IPR050964">
    <property type="entry name" value="Striated_Muscle_Regulatory"/>
</dbReference>
<dbReference type="Pfam" id="PF00041">
    <property type="entry name" value="fn3"/>
    <property type="match status" value="2"/>
</dbReference>
<proteinExistence type="predicted"/>
<protein>
    <recommendedName>
        <fullName evidence="2">Fibronectin type-III domain-containing protein</fullName>
    </recommendedName>
</protein>
<feature type="domain" description="Fibronectin type-III" evidence="2">
    <location>
        <begin position="253"/>
        <end position="345"/>
    </location>
</feature>
<evidence type="ECO:0000259" key="2">
    <source>
        <dbReference type="PROSITE" id="PS50853"/>
    </source>
</evidence>
<dbReference type="EMBL" id="LN890280">
    <property type="protein sequence ID" value="CUR51919.1"/>
    <property type="molecule type" value="Genomic_DNA"/>
</dbReference>
<dbReference type="PROSITE" id="PS50853">
    <property type="entry name" value="FN3"/>
    <property type="match status" value="2"/>
</dbReference>
<dbReference type="SMART" id="SM00060">
    <property type="entry name" value="FN3"/>
    <property type="match status" value="2"/>
</dbReference>
<reference evidence="4" key="1">
    <citation type="submission" date="2015-10" db="EMBL/GenBank/DDBJ databases">
        <authorList>
            <person name="Lehtovirta-Morley L.E."/>
            <person name="Vieille C."/>
        </authorList>
    </citation>
    <scope>NUCLEOTIDE SEQUENCE [LARGE SCALE GENOMIC DNA]</scope>
</reference>
<feature type="domain" description="Fibronectin type-III" evidence="2">
    <location>
        <begin position="346"/>
        <end position="440"/>
    </location>
</feature>
<accession>A0A128A3J4</accession>
<dbReference type="KEGG" id="ndv:NDEV_1154"/>
<dbReference type="PRINTS" id="PR00014">
    <property type="entry name" value="FNTYPEIII"/>
</dbReference>
<evidence type="ECO:0000313" key="3">
    <source>
        <dbReference type="EMBL" id="CUR51919.1"/>
    </source>
</evidence>
<dbReference type="Gene3D" id="2.60.40.10">
    <property type="entry name" value="Immunoglobulins"/>
    <property type="match status" value="2"/>
</dbReference>
<dbReference type="AlphaFoldDB" id="A0A128A3J4"/>
<keyword evidence="4" id="KW-1185">Reference proteome</keyword>
<evidence type="ECO:0000313" key="4">
    <source>
        <dbReference type="Proteomes" id="UP000196239"/>
    </source>
</evidence>
<gene>
    <name evidence="3" type="ORF">NDEV_1154</name>
</gene>
<dbReference type="InterPro" id="IPR036116">
    <property type="entry name" value="FN3_sf"/>
</dbReference>
<dbReference type="Proteomes" id="UP000196239">
    <property type="component" value="Chromosome 1"/>
</dbReference>
<evidence type="ECO:0000256" key="1">
    <source>
        <dbReference type="ARBA" id="ARBA00022737"/>
    </source>
</evidence>
<organism evidence="3 4">
    <name type="scientific">Nitrosotalea devaniterrae</name>
    <dbReference type="NCBI Taxonomy" id="1078905"/>
    <lineage>
        <taxon>Archaea</taxon>
        <taxon>Nitrososphaerota</taxon>
        <taxon>Nitrososphaeria</taxon>
        <taxon>Nitrosotaleales</taxon>
        <taxon>Nitrosotaleaceae</taxon>
        <taxon>Nitrosotalea</taxon>
    </lineage>
</organism>
<sequence length="841" mass="89080">MSEKYTRPFFYTGVILILFLAPVSQIIPINFMQSQTASATGGIVLNGTKTTSGSVVLPLFQITLSNFNVGTGSDRVLVVGVEANTASVSSITFGGVSLTKAVSSFTNNDAELWYLKNPSSTPANIVVTLSAPAQVVVGAYSFFGVSQTNPVPTTATNHNTIANSPTISITTAYSNSWVLDSTAINGAATLSSPTCTQRWNINVPNALNGGITGASSSTIKASAGSVTCSWTATPGELWDDVAIEVKASTVSGAPTNPTSTATSTTQLKLSWTAPSDNGGSSIIGYKIQRASTAWVDVVNNTGSTTTNYNVTSLAANSVYKFHIAAWNDVGLGTYSSNVTGTTLPNSPTGLTATTISSSEIDLSWTAPTGGNGTLNGYKIERSTNGGSTWSTIVANTTNTGTTYSNTGLASGTTYTYRVSALNSGGASSPSSTASATTSGTLSSWHSSTGILEPLYCDPYSYSDVSSTCTNISAFKWQSVNDSATTYPHVPFFVIVNPDNGPGNGTGGNCSPNYSSFQNRTMDYQNGIGNLTKAGVIVLGYVRTDWDLGGVPYATATSWVDQWAKCYKQSGVKGIFLDEMSNNPTSGILTYYQNLTNYIHSKFVYSIGNPGDETSPSFIGTVDKMVIYENTNSSNACGNINKLDNATLQGFNITSNNCNSGSDNTGFPIDSWHTQYDKSNFSYLEYNQPSITKNEVQKTAPWVSLLFITSDTPSTVWTDIPSYLASLTSYLNNTSASLHIQSLNDSNNNATITGFDQLIYQGPSVSNYTLTRSQAFTPVTYNATQGWPYTINATKLAVHAGNCMVPDYWVYNNIKYSNPVTITTPSGTATLNVYYRATNAGC</sequence>
<dbReference type="Pfam" id="PF12138">
    <property type="entry name" value="Spherulin4"/>
    <property type="match status" value="1"/>
</dbReference>
<keyword evidence="1" id="KW-0677">Repeat</keyword>
<dbReference type="InterPro" id="IPR021986">
    <property type="entry name" value="Spherulin4"/>
</dbReference>
<dbReference type="InterPro" id="IPR013783">
    <property type="entry name" value="Ig-like_fold"/>
</dbReference>
<dbReference type="PANTHER" id="PTHR13817:SF73">
    <property type="entry name" value="FIBRONECTIN TYPE-III DOMAIN-CONTAINING PROTEIN"/>
    <property type="match status" value="1"/>
</dbReference>
<dbReference type="InterPro" id="IPR003961">
    <property type="entry name" value="FN3_dom"/>
</dbReference>
<dbReference type="SUPFAM" id="SSF49265">
    <property type="entry name" value="Fibronectin type III"/>
    <property type="match status" value="1"/>
</dbReference>